<name>A0A1Z4JE84_LEPBY</name>
<feature type="compositionally biased region" description="Low complexity" evidence="1">
    <location>
        <begin position="41"/>
        <end position="55"/>
    </location>
</feature>
<reference evidence="2 3" key="1">
    <citation type="submission" date="2017-06" db="EMBL/GenBank/DDBJ databases">
        <title>Genome sequencing of cyanobaciteial culture collection at National Institute for Environmental Studies (NIES).</title>
        <authorList>
            <person name="Hirose Y."/>
            <person name="Shimura Y."/>
            <person name="Fujisawa T."/>
            <person name="Nakamura Y."/>
            <person name="Kawachi M."/>
        </authorList>
    </citation>
    <scope>NUCLEOTIDE SEQUENCE [LARGE SCALE GENOMIC DNA]</scope>
    <source>
        <strain evidence="2 3">NIES-2135</strain>
    </source>
</reference>
<feature type="region of interest" description="Disordered" evidence="1">
    <location>
        <begin position="38"/>
        <end position="108"/>
    </location>
</feature>
<sequence>MSKRFTQQITARIPKGTLVLCASALTVWIGGCTVGEEPTVTSASPSPAASPSTSTQAFAKPTVPEKDKDKKDAATGKAGKVAGLLQSTDPAERARQVQRGINTKGKDPFSSIPPIVSFKVPIKLPETANQPAVSPNVGDRSIAKQPAVVSRPNPKVVAAKSPEQSPIKALPPLPDPTLAKSVQVTGVIVVAGVPQAIIQAPNEATSRYVQAGQRIAGGQVLVKRIEMNGGSDPLVILEQNGVEVARGVGSPVVAPNLPSVPPAPAAAVPTSNLFS</sequence>
<dbReference type="EMBL" id="AP018203">
    <property type="protein sequence ID" value="BAY55051.1"/>
    <property type="molecule type" value="Genomic_DNA"/>
</dbReference>
<dbReference type="PROSITE" id="PS51257">
    <property type="entry name" value="PROKAR_LIPOPROTEIN"/>
    <property type="match status" value="1"/>
</dbReference>
<evidence type="ECO:0000256" key="1">
    <source>
        <dbReference type="SAM" id="MobiDB-lite"/>
    </source>
</evidence>
<protein>
    <submittedName>
        <fullName evidence="2">Uncharacterized protein</fullName>
    </submittedName>
</protein>
<dbReference type="AlphaFoldDB" id="A0A1Z4JE84"/>
<evidence type="ECO:0000313" key="3">
    <source>
        <dbReference type="Proteomes" id="UP000217895"/>
    </source>
</evidence>
<feature type="compositionally biased region" description="Basic and acidic residues" evidence="1">
    <location>
        <begin position="63"/>
        <end position="74"/>
    </location>
</feature>
<keyword evidence="3" id="KW-1185">Reference proteome</keyword>
<feature type="region of interest" description="Disordered" evidence="1">
    <location>
        <begin position="145"/>
        <end position="172"/>
    </location>
</feature>
<proteinExistence type="predicted"/>
<gene>
    <name evidence="2" type="ORF">NIES2135_18720</name>
</gene>
<accession>A0A1Z4JE84</accession>
<organism evidence="2 3">
    <name type="scientific">Leptolyngbya boryana NIES-2135</name>
    <dbReference type="NCBI Taxonomy" id="1973484"/>
    <lineage>
        <taxon>Bacteria</taxon>
        <taxon>Bacillati</taxon>
        <taxon>Cyanobacteriota</taxon>
        <taxon>Cyanophyceae</taxon>
        <taxon>Leptolyngbyales</taxon>
        <taxon>Leptolyngbyaceae</taxon>
        <taxon>Leptolyngbya group</taxon>
        <taxon>Leptolyngbya</taxon>
    </lineage>
</organism>
<dbReference type="Proteomes" id="UP000217895">
    <property type="component" value="Chromosome"/>
</dbReference>
<evidence type="ECO:0000313" key="2">
    <source>
        <dbReference type="EMBL" id="BAY55051.1"/>
    </source>
</evidence>